<dbReference type="InterPro" id="IPR023614">
    <property type="entry name" value="Porin_dom_sf"/>
</dbReference>
<gene>
    <name evidence="1" type="ORF">ACFSVN_05895</name>
</gene>
<protein>
    <submittedName>
        <fullName evidence="1">Porin</fullName>
    </submittedName>
</protein>
<dbReference type="Pfam" id="PF07396">
    <property type="entry name" value="Porin_O_P"/>
    <property type="match status" value="1"/>
</dbReference>
<dbReference type="InterPro" id="IPR010870">
    <property type="entry name" value="Porin_O/P"/>
</dbReference>
<dbReference type="SUPFAM" id="SSF56935">
    <property type="entry name" value="Porins"/>
    <property type="match status" value="1"/>
</dbReference>
<accession>A0ABW5JJP6</accession>
<dbReference type="Proteomes" id="UP001597460">
    <property type="component" value="Unassembled WGS sequence"/>
</dbReference>
<proteinExistence type="predicted"/>
<name>A0ABW5JJP6_9BACT</name>
<keyword evidence="2" id="KW-1185">Reference proteome</keyword>
<reference evidence="2" key="1">
    <citation type="journal article" date="2019" name="Int. J. Syst. Evol. Microbiol.">
        <title>The Global Catalogue of Microorganisms (GCM) 10K type strain sequencing project: providing services to taxonomists for standard genome sequencing and annotation.</title>
        <authorList>
            <consortium name="The Broad Institute Genomics Platform"/>
            <consortium name="The Broad Institute Genome Sequencing Center for Infectious Disease"/>
            <person name="Wu L."/>
            <person name="Ma J."/>
        </authorList>
    </citation>
    <scope>NUCLEOTIDE SEQUENCE [LARGE SCALE GENOMIC DNA]</scope>
    <source>
        <strain evidence="2">KCTC 52042</strain>
    </source>
</reference>
<organism evidence="1 2">
    <name type="scientific">Gracilimonas halophila</name>
    <dbReference type="NCBI Taxonomy" id="1834464"/>
    <lineage>
        <taxon>Bacteria</taxon>
        <taxon>Pseudomonadati</taxon>
        <taxon>Balneolota</taxon>
        <taxon>Balneolia</taxon>
        <taxon>Balneolales</taxon>
        <taxon>Balneolaceae</taxon>
        <taxon>Gracilimonas</taxon>
    </lineage>
</organism>
<evidence type="ECO:0000313" key="1">
    <source>
        <dbReference type="EMBL" id="MFD2531970.1"/>
    </source>
</evidence>
<dbReference type="Gene3D" id="2.40.160.10">
    <property type="entry name" value="Porin"/>
    <property type="match status" value="1"/>
</dbReference>
<dbReference type="RefSeq" id="WP_390299972.1">
    <property type="nucleotide sequence ID" value="NZ_JBHULI010000022.1"/>
</dbReference>
<dbReference type="EMBL" id="JBHULI010000022">
    <property type="protein sequence ID" value="MFD2531970.1"/>
    <property type="molecule type" value="Genomic_DNA"/>
</dbReference>
<sequence>MEIIKYGILGLIIVMAGTFSFETSAQDNSETERIEALKDMVKSESFNVSGLIHSRGIFNFDENGDRYFKVPHARIKVSGKLDEGFSYNVHFDAAASSTVVDAFIGYKLSDNANITIGIQKPGVSYEYLTGPHKVDFVTRSTVVSTLTSHRDIGVKFHGGLTGDLNYTFGIYNGNGYGANDNNKFFYAGRIDYNSSLEDGSLIVGVNASYGEHANRNLSSNLLTINGERITYGGDFRYETSSVILASEVLGAELEYTGFTEADNVFGFHVTGGYKVTESDHILLRYDSFESDLLPAADQEKIILGFTRFPTTNTRFRINYLLPVDDTAFSNHGLALNYHISF</sequence>
<comment type="caution">
    <text evidence="1">The sequence shown here is derived from an EMBL/GenBank/DDBJ whole genome shotgun (WGS) entry which is preliminary data.</text>
</comment>
<evidence type="ECO:0000313" key="2">
    <source>
        <dbReference type="Proteomes" id="UP001597460"/>
    </source>
</evidence>